<sequence length="224" mass="26326">MVNSLPTPTEWNAIMQYLEDAEIRNEIHTYLIDVDKLTQHSRELIREAIEEMEGIQADFHSLKISFNTIYLFEQDKHLVYEPDYLFNRYRMITLRSALYNKFQPLDVQKVRNYCRTKEGEALKSGLKDDIWSYSSGEKVFGVSEQPGDFTGKGSSGWKFLALSQLMADCFFYEKGIFLRRITPYDNLMFEGKIIQIGQPLKLKNVQYKRPLINFIARQLKHDLS</sequence>
<evidence type="ECO:0000313" key="1">
    <source>
        <dbReference type="EMBL" id="PTB91559.1"/>
    </source>
</evidence>
<dbReference type="InterPro" id="IPR055679">
    <property type="entry name" value="DUF7255"/>
</dbReference>
<name>A0A2T4DCI8_9BACT</name>
<dbReference type="AlphaFoldDB" id="A0A2T4DCI8"/>
<dbReference type="RefSeq" id="WP_188467370.1">
    <property type="nucleotide sequence ID" value="NZ_BAABHU010000017.1"/>
</dbReference>
<proteinExistence type="predicted"/>
<evidence type="ECO:0000313" key="2">
    <source>
        <dbReference type="Proteomes" id="UP000240608"/>
    </source>
</evidence>
<accession>A0A2T4DCI8</accession>
<protein>
    <submittedName>
        <fullName evidence="1">Uncharacterized protein</fullName>
    </submittedName>
</protein>
<dbReference type="Pfam" id="PF23913">
    <property type="entry name" value="DUF7255"/>
    <property type="match status" value="1"/>
</dbReference>
<dbReference type="Proteomes" id="UP000240608">
    <property type="component" value="Unassembled WGS sequence"/>
</dbReference>
<gene>
    <name evidence="1" type="ORF">C9994_15330</name>
</gene>
<dbReference type="EMBL" id="PYVU01000350">
    <property type="protein sequence ID" value="PTB91559.1"/>
    <property type="molecule type" value="Genomic_DNA"/>
</dbReference>
<organism evidence="1 2">
    <name type="scientific">Marivirga lumbricoides</name>
    <dbReference type="NCBI Taxonomy" id="1046115"/>
    <lineage>
        <taxon>Bacteria</taxon>
        <taxon>Pseudomonadati</taxon>
        <taxon>Bacteroidota</taxon>
        <taxon>Cytophagia</taxon>
        <taxon>Cytophagales</taxon>
        <taxon>Marivirgaceae</taxon>
        <taxon>Marivirga</taxon>
    </lineage>
</organism>
<reference evidence="1 2" key="1">
    <citation type="submission" date="2018-03" db="EMBL/GenBank/DDBJ databases">
        <title>Cross-interface Injection: A General Nanoliter Liquid Handling Method Applied to Single Cells Genome Amplification Automated Nanoliter Liquid Handling Applied to Single Cell Multiple Displacement Amplification.</title>
        <authorList>
            <person name="Yun J."/>
            <person name="Xu P."/>
            <person name="Xu J."/>
            <person name="Dai X."/>
            <person name="Wang Y."/>
            <person name="Zheng X."/>
            <person name="Cao C."/>
            <person name="Yi Q."/>
            <person name="Zhu Y."/>
            <person name="Wang L."/>
            <person name="Dong Z."/>
            <person name="Huang Y."/>
            <person name="Huang L."/>
            <person name="Du W."/>
        </authorList>
    </citation>
    <scope>NUCLEOTIDE SEQUENCE [LARGE SCALE GENOMIC DNA]</scope>
    <source>
        <strain evidence="1 2">Z-D1-2</strain>
    </source>
</reference>
<comment type="caution">
    <text evidence="1">The sequence shown here is derived from an EMBL/GenBank/DDBJ whole genome shotgun (WGS) entry which is preliminary data.</text>
</comment>